<evidence type="ECO:0000313" key="2">
    <source>
        <dbReference type="Proteomes" id="UP000546917"/>
    </source>
</evidence>
<protein>
    <submittedName>
        <fullName evidence="1">Uncharacterized protein</fullName>
    </submittedName>
</protein>
<dbReference type="EMBL" id="JABGBP010000047">
    <property type="protein sequence ID" value="NOL59581.1"/>
    <property type="molecule type" value="Genomic_DNA"/>
</dbReference>
<organism evidence="1 2">
    <name type="scientific">Ferroplasma acidiphilum</name>
    <dbReference type="NCBI Taxonomy" id="74969"/>
    <lineage>
        <taxon>Archaea</taxon>
        <taxon>Methanobacteriati</taxon>
        <taxon>Thermoplasmatota</taxon>
        <taxon>Thermoplasmata</taxon>
        <taxon>Thermoplasmatales</taxon>
        <taxon>Ferroplasmaceae</taxon>
        <taxon>Ferroplasma</taxon>
    </lineage>
</organism>
<comment type="caution">
    <text evidence="1">The sequence shown here is derived from an EMBL/GenBank/DDBJ whole genome shotgun (WGS) entry which is preliminary data.</text>
</comment>
<accession>A0A7K4FLC3</accession>
<dbReference type="RefSeq" id="WP_187288942.1">
    <property type="nucleotide sequence ID" value="NZ_JBNOXW010000128.1"/>
</dbReference>
<sequence length="52" mass="5596">MDEPAHGGLNHDVIGVYAVWINDGLQPFGSEHCSMSSASHDFMDCGELAHLP</sequence>
<proteinExistence type="predicted"/>
<gene>
    <name evidence="1" type="ORF">HLB00_01860</name>
</gene>
<dbReference type="GeneID" id="58788978"/>
<dbReference type="AlphaFoldDB" id="A0A7K4FLC3"/>
<name>A0A7K4FLC3_9ARCH</name>
<dbReference type="Proteomes" id="UP000546917">
    <property type="component" value="Unassembled WGS sequence"/>
</dbReference>
<evidence type="ECO:0000313" key="1">
    <source>
        <dbReference type="EMBL" id="NOL59581.1"/>
    </source>
</evidence>
<reference evidence="1 2" key="1">
    <citation type="submission" date="2020-05" db="EMBL/GenBank/DDBJ databases">
        <authorList>
            <person name="Zhang R."/>
        </authorList>
    </citation>
    <scope>NUCLEOTIDE SEQUENCE [LARGE SCALE GENOMIC DNA]</scope>
    <source>
        <strain evidence="1 2">DSM 28986</strain>
    </source>
</reference>